<dbReference type="VEuPathDB" id="TrichDB:TRFO_36390"/>
<proteinExistence type="predicted"/>
<dbReference type="EMBL" id="MLAK01001118">
    <property type="protein sequence ID" value="OHS97385.1"/>
    <property type="molecule type" value="Genomic_DNA"/>
</dbReference>
<comment type="caution">
    <text evidence="1">The sequence shown here is derived from an EMBL/GenBank/DDBJ whole genome shotgun (WGS) entry which is preliminary data.</text>
</comment>
<evidence type="ECO:0000313" key="1">
    <source>
        <dbReference type="EMBL" id="OHS97385.1"/>
    </source>
</evidence>
<reference evidence="1" key="1">
    <citation type="submission" date="2016-10" db="EMBL/GenBank/DDBJ databases">
        <authorList>
            <person name="Benchimol M."/>
            <person name="Almeida L.G."/>
            <person name="Vasconcelos A.T."/>
            <person name="Perreira-Neves A."/>
            <person name="Rosa I.A."/>
            <person name="Tasca T."/>
            <person name="Bogo M.R."/>
            <person name="de Souza W."/>
        </authorList>
    </citation>
    <scope>NUCLEOTIDE SEQUENCE [LARGE SCALE GENOMIC DNA]</scope>
    <source>
        <strain evidence="1">K</strain>
    </source>
</reference>
<keyword evidence="2" id="KW-1185">Reference proteome</keyword>
<name>A0A1J4JFD8_9EUKA</name>
<accession>A0A1J4JFD8</accession>
<evidence type="ECO:0000313" key="2">
    <source>
        <dbReference type="Proteomes" id="UP000179807"/>
    </source>
</evidence>
<dbReference type="AlphaFoldDB" id="A0A1J4JFD8"/>
<organism evidence="1 2">
    <name type="scientific">Tritrichomonas foetus</name>
    <dbReference type="NCBI Taxonomy" id="1144522"/>
    <lineage>
        <taxon>Eukaryota</taxon>
        <taxon>Metamonada</taxon>
        <taxon>Parabasalia</taxon>
        <taxon>Tritrichomonadida</taxon>
        <taxon>Tritrichomonadidae</taxon>
        <taxon>Tritrichomonas</taxon>
    </lineage>
</organism>
<dbReference type="GeneID" id="94845511"/>
<dbReference type="RefSeq" id="XP_068350522.1">
    <property type="nucleotide sequence ID" value="XM_068510807.1"/>
</dbReference>
<dbReference type="OrthoDB" id="10558413at2759"/>
<sequence length="283" mass="32307">MGKGYYEQFQATKALKTGTTRPIPRVKKEIKTTKTGLTDLQISAYQFFQEKGFLPLFDIPLPELLIQSMVSKHFLSLFKIGAYFKVFVTPPQSDQLSQILTPLRRLLNEMKEKQIIPIGINPEQIVRENHEELLQFLVSSYEWAVKGGGGSTLAARLQKLSEWLISLGIYPPIGNAWFTNGRPLYLIEDPLRNGDLFRSLCIVMRPELYEPRPPPASTPREMVERVRQALAILSEDGLIDQDDILCAEEIVRGTTDAAEVILEKAMKSYEKKQRTVLYNLKFM</sequence>
<protein>
    <submittedName>
        <fullName evidence="1">Uncharacterized protein</fullName>
    </submittedName>
</protein>
<gene>
    <name evidence="1" type="ORF">TRFO_36390</name>
</gene>
<dbReference type="Proteomes" id="UP000179807">
    <property type="component" value="Unassembled WGS sequence"/>
</dbReference>